<reference evidence="2 3" key="1">
    <citation type="submission" date="2019-10" db="EMBL/GenBank/DDBJ databases">
        <authorList>
            <consortium name="Melissa Lawson"/>
            <person name="O'neill I."/>
        </authorList>
    </citation>
    <scope>NUCLEOTIDE SEQUENCE [LARGE SCALE GENOMIC DNA]</scope>
    <source>
        <strain evidence="2">LH_658</strain>
    </source>
</reference>
<keyword evidence="3" id="KW-1185">Reference proteome</keyword>
<comment type="caution">
    <text evidence="2">The sequence shown here is derived from an EMBL/GenBank/DDBJ whole genome shotgun (WGS) entry which is preliminary data.</text>
</comment>
<name>A0ABY6Y938_BIFPS</name>
<feature type="region of interest" description="Disordered" evidence="1">
    <location>
        <begin position="1"/>
        <end position="60"/>
    </location>
</feature>
<dbReference type="Proteomes" id="UP000494211">
    <property type="component" value="Unassembled WGS sequence"/>
</dbReference>
<organism evidence="2 3">
    <name type="scientific">Bifidobacterium pseudocatenulatum</name>
    <dbReference type="NCBI Taxonomy" id="28026"/>
    <lineage>
        <taxon>Bacteria</taxon>
        <taxon>Bacillati</taxon>
        <taxon>Actinomycetota</taxon>
        <taxon>Actinomycetes</taxon>
        <taxon>Bifidobacteriales</taxon>
        <taxon>Bifidobacteriaceae</taxon>
        <taxon>Bifidobacterium</taxon>
    </lineage>
</organism>
<evidence type="ECO:0000313" key="2">
    <source>
        <dbReference type="EMBL" id="VWQ13422.1"/>
    </source>
</evidence>
<evidence type="ECO:0000256" key="1">
    <source>
        <dbReference type="SAM" id="MobiDB-lite"/>
    </source>
</evidence>
<accession>A0ABY6Y938</accession>
<protein>
    <submittedName>
        <fullName evidence="2">Uncharacterized protein</fullName>
    </submittedName>
</protein>
<gene>
    <name evidence="2" type="ORF">BIFLH658_00336</name>
</gene>
<proteinExistence type="predicted"/>
<feature type="compositionally biased region" description="Low complexity" evidence="1">
    <location>
        <begin position="20"/>
        <end position="60"/>
    </location>
</feature>
<sequence length="179" mass="18818">MYAAINAVSGRSWPRKKPKPSSISRSPGAISRSPPAAASTPPSPPARTASSPRRPSRPAGCASAAVIPALSPDLATCSIAFVSDEYDDLDAVSNLTAFARNSGVYRVPFVMVPSSPIELKEMRNKNQVISAGTISATSPDASVVAVEISIWFSLDDESGLRHDAEGHGGCGQQRSRWPE</sequence>
<dbReference type="EMBL" id="CABWJV010000001">
    <property type="protein sequence ID" value="VWQ13422.1"/>
    <property type="molecule type" value="Genomic_DNA"/>
</dbReference>
<evidence type="ECO:0000313" key="3">
    <source>
        <dbReference type="Proteomes" id="UP000494211"/>
    </source>
</evidence>